<name>A0A1Q8QFM4_9FIRM</name>
<dbReference type="Proteomes" id="UP000186102">
    <property type="component" value="Unassembled WGS sequence"/>
</dbReference>
<reference evidence="1 2" key="1">
    <citation type="submission" date="2016-09" db="EMBL/GenBank/DDBJ databases">
        <title>Complete genome of Desulfosporosinus sp. OL.</title>
        <authorList>
            <person name="Mardanov A."/>
            <person name="Beletsky A."/>
            <person name="Panova A."/>
            <person name="Karnachuk O."/>
            <person name="Ravin N."/>
        </authorList>
    </citation>
    <scope>NUCLEOTIDE SEQUENCE [LARGE SCALE GENOMIC DNA]</scope>
    <source>
        <strain evidence="1 2">OL</strain>
    </source>
</reference>
<protein>
    <recommendedName>
        <fullName evidence="3">GIY-YIG domain-containing protein</fullName>
    </recommendedName>
</protein>
<dbReference type="AlphaFoldDB" id="A0A1Q8QFM4"/>
<dbReference type="RefSeq" id="WP_083643018.1">
    <property type="nucleotide sequence ID" value="NZ_MLBF01000087.1"/>
</dbReference>
<accession>A0A1Q8QFM4</accession>
<evidence type="ECO:0000313" key="2">
    <source>
        <dbReference type="Proteomes" id="UP000186102"/>
    </source>
</evidence>
<dbReference type="STRING" id="1888891.DSOL_5119"/>
<dbReference type="EMBL" id="MLBF01000087">
    <property type="protein sequence ID" value="OLN26115.1"/>
    <property type="molecule type" value="Genomic_DNA"/>
</dbReference>
<keyword evidence="2" id="KW-1185">Reference proteome</keyword>
<dbReference type="OrthoDB" id="1805834at2"/>
<sequence length="207" mass="24577">MKKTLPHFWSFDRLTDASLVKTEDIIWQGPFSWIGYEQVNKLKPIPDIAGVYFFTFEYKDGYILRSVGVTSSMKRRFREHTREYNKGNYTVLDVESAKNGVRKELWHGWQYAKEHQQQFLEYEDVILELIEKELIAYRIFITEIADRRKRERIEATLLINTYSSKESWADLIDGGMSLRGRYNNEIPIEIKNICPHKLYGLPETIEI</sequence>
<comment type="caution">
    <text evidence="1">The sequence shown here is derived from an EMBL/GenBank/DDBJ whole genome shotgun (WGS) entry which is preliminary data.</text>
</comment>
<organism evidence="1 2">
    <name type="scientific">Desulfosporosinus metallidurans</name>
    <dbReference type="NCBI Taxonomy" id="1888891"/>
    <lineage>
        <taxon>Bacteria</taxon>
        <taxon>Bacillati</taxon>
        <taxon>Bacillota</taxon>
        <taxon>Clostridia</taxon>
        <taxon>Eubacteriales</taxon>
        <taxon>Desulfitobacteriaceae</taxon>
        <taxon>Desulfosporosinus</taxon>
    </lineage>
</organism>
<evidence type="ECO:0008006" key="3">
    <source>
        <dbReference type="Google" id="ProtNLM"/>
    </source>
</evidence>
<evidence type="ECO:0000313" key="1">
    <source>
        <dbReference type="EMBL" id="OLN26115.1"/>
    </source>
</evidence>
<gene>
    <name evidence="1" type="ORF">DSOL_5119</name>
</gene>
<proteinExistence type="predicted"/>